<feature type="region of interest" description="Disordered" evidence="2">
    <location>
        <begin position="176"/>
        <end position="198"/>
    </location>
</feature>
<keyword evidence="1" id="KW-0547">Nucleotide-binding</keyword>
<dbReference type="SUPFAM" id="SSF52540">
    <property type="entry name" value="P-loop containing nucleoside triphosphate hydrolases"/>
    <property type="match status" value="1"/>
</dbReference>
<dbReference type="Gene3D" id="3.40.50.300">
    <property type="entry name" value="P-loop containing nucleotide triphosphate hydrolases"/>
    <property type="match status" value="1"/>
</dbReference>
<dbReference type="GO" id="GO:0000723">
    <property type="term" value="P:telomere maintenance"/>
    <property type="evidence" value="ECO:0007669"/>
    <property type="project" value="InterPro"/>
</dbReference>
<dbReference type="GO" id="GO:0006310">
    <property type="term" value="P:DNA recombination"/>
    <property type="evidence" value="ECO:0007669"/>
    <property type="project" value="UniProtKB-KW"/>
</dbReference>
<accession>A0A679BCZ4</accession>
<gene>
    <name evidence="6" type="primary">BBa0043N18.20</name>
</gene>
<feature type="domain" description="Helitron helicase-like" evidence="4">
    <location>
        <begin position="850"/>
        <end position="1033"/>
    </location>
</feature>
<dbReference type="InterPro" id="IPR025476">
    <property type="entry name" value="Helitron_helicase-like"/>
</dbReference>
<feature type="region of interest" description="Disordered" evidence="2">
    <location>
        <begin position="61"/>
        <end position="91"/>
    </location>
</feature>
<dbReference type="InterPro" id="IPR027417">
    <property type="entry name" value="P-loop_NTPase"/>
</dbReference>
<dbReference type="GO" id="GO:0005524">
    <property type="term" value="F:ATP binding"/>
    <property type="evidence" value="ECO:0007669"/>
    <property type="project" value="UniProtKB-KW"/>
</dbReference>
<feature type="compositionally biased region" description="Basic and acidic residues" evidence="2">
    <location>
        <begin position="71"/>
        <end position="82"/>
    </location>
</feature>
<keyword evidence="1 6" id="KW-0347">Helicase</keyword>
<protein>
    <recommendedName>
        <fullName evidence="1">ATP-dependent DNA helicase</fullName>
        <ecNumber evidence="1">5.6.2.3</ecNumber>
    </recommendedName>
</protein>
<feature type="compositionally biased region" description="Low complexity" evidence="2">
    <location>
        <begin position="336"/>
        <end position="349"/>
    </location>
</feature>
<dbReference type="GO" id="GO:0043139">
    <property type="term" value="F:5'-3' DNA helicase activity"/>
    <property type="evidence" value="ECO:0007669"/>
    <property type="project" value="UniProtKB-EC"/>
</dbReference>
<dbReference type="Pfam" id="PF05970">
    <property type="entry name" value="PIF1"/>
    <property type="match status" value="1"/>
</dbReference>
<dbReference type="PANTHER" id="PTHR10492">
    <property type="match status" value="1"/>
</dbReference>
<keyword evidence="1" id="KW-0067">ATP-binding</keyword>
<dbReference type="CDD" id="cd18809">
    <property type="entry name" value="SF1_C_RecD"/>
    <property type="match status" value="1"/>
</dbReference>
<keyword evidence="1" id="KW-0234">DNA repair</keyword>
<dbReference type="InterPro" id="IPR010285">
    <property type="entry name" value="DNA_helicase_pif1-like_DEAD"/>
</dbReference>
<comment type="catalytic activity">
    <reaction evidence="1">
        <text>ATP + H2O = ADP + phosphate + H(+)</text>
        <dbReference type="Rhea" id="RHEA:13065"/>
        <dbReference type="ChEBI" id="CHEBI:15377"/>
        <dbReference type="ChEBI" id="CHEBI:15378"/>
        <dbReference type="ChEBI" id="CHEBI:30616"/>
        <dbReference type="ChEBI" id="CHEBI:43474"/>
        <dbReference type="ChEBI" id="CHEBI:456216"/>
        <dbReference type="EC" id="5.6.2.3"/>
    </reaction>
</comment>
<feature type="compositionally biased region" description="Gly residues" evidence="2">
    <location>
        <begin position="33"/>
        <end position="45"/>
    </location>
</feature>
<feature type="region of interest" description="Disordered" evidence="2">
    <location>
        <begin position="336"/>
        <end position="406"/>
    </location>
</feature>
<evidence type="ECO:0000256" key="1">
    <source>
        <dbReference type="RuleBase" id="RU363044"/>
    </source>
</evidence>
<reference evidence="6" key="1">
    <citation type="submission" date="2018-08" db="EMBL/GenBank/DDBJ databases">
        <title>Oryza nivara genomic DNA, chromosome 11, BAC clone:BBa0043N18.</title>
        <authorList>
            <person name="Wu J."/>
            <person name="Kanamori H."/>
        </authorList>
    </citation>
    <scope>NUCLEOTIDE SEQUENCE</scope>
    <source>
        <strain evidence="6">W0106</strain>
    </source>
</reference>
<sequence>MELPLVVAAAMRAALPLPIVGGSRRRRAERDWSGGGRGDGCGGRQQDGRLSEWWQRAGGWASLQDGASADGGERGAGRRADGGRIGGGGREGGQRFEVVLARMEVENEAAATGSRADGSRSGGGEREGGRLFGVVLVRMEAEEEAATAASSTQWQGRWLRRRRWVGEVAGASVAAERMGQRPSCRRPTGPTSTMGDDTIKKRKMGKCTALSVEEKENMVQLSCHNIHCMNSASEGKTQMTRTTSIGNEFVQSIMTPKRLRVTGNTEMSNEQNCLSTTSTMSTPTQGPLADISNLSAADLKKKRAREKYASLSIGQKADIVRKNRLQDYVVQDATLPTLSTPSPATTLAPHSDSSSLSAAEIKRKRARERYASLSPGRKEARNKKARESRKRKNESSQNAGGPCTKKMVTPTTLLFTENDHVPCTDHNNSVMTTLDPVASIVANNKTDVDCSIQCTQSSVVDNGSTCNNVPATFDLTQATQNTMHETMINTIFEPTSDGIQETFHCNDEEDDDDDDENFLRRGLDVEYTSYQIEVQDLHHEDNTLADDKIYQDLPTNPSILRPARNCSYCGAKRFQYESPAWCCRKGKIVFATHGVPDELHRLFTSQTDEDAKYFRENIRYFNSHFAFTSLGVTLDQRYCNGSSGVYTFRAQGQIYHRIDQLQPGDNSPRHLQLYFYDTDADLSHRSRRSPDLDINVVRNILGILEHNPYVHTFRQMGSVPNLDDYRISSNTNIVLDQRVYNAPTASQVAAIWIDGNDPRNQFDRSVIVFGRENHPHYIKPYHGNYDPLSYPLLFPGGEVGWNWGIPYDQEPLNEHPFDVYQIDEDAMDLEGDEDGVVEKHNGKYVTAREYYCYKLQICPGIFNVLFYGGRLFQQIVVDIYMKIEGLRLDFFLRPETQKLIRADLYQGVVDTIASGETRAAMAGKRIVLPASFTGGERDMKRRFFDAMALVQRYGKPCIFMTMTCNPHWEEIVRELAPGQSPQDRPDLVARVFRAKLRDIKELVIKKHYFGEVAAYVHVTEFQKRGLPHEHFLLIMKSGFKITTPDQYDAIISAELPDESKYRELHRLVVKHMLHGPCGSLKKDNTCMVNGSCRFSYPRQFSNATQQGKDSYPIYRRRNDRRGVKVWGAALDNRWVVPYNPGLLMRFNCHINVEICSSIKSVKYLFKYLCKGHDRASFSVDVAGEQANVDEIRMFRDARFIGPAEAMYRIYHFNLFEVYPPVLQLQLHLPGMHMVTFRGSDNLEDVVAREAASRTMLTEYFRMNQVNSDANNYLYREFPEHFVWQKGEKIWTRRKTKKIQIGRLVAAHPSEGERYFLRVLLNHVRGAKSPEDLRSFDGVTYPSFRLAAEKRGLIETDKTIDDCMLEATNFQMPSALRRLFATILVFCEATNIREMWDKHLDSMSEDYQRNQPNKHLVEQRVLRDIRDLLHSMGKDISSYGLPDIEEGPGSDSNDCKEVLEEMSIHVEQSDVDLYGSLNPEQQAGLAGLGMSSLLMVQEELGKPIFIEHSTSSIAASILPGGRTAHSRFKIPINIDNNSMCSFTKQSGTANLLRKASLIIWDEVAMTKRQAMETLDRSLQDATGCALPFGGKVMVFGGDFRQVLPVVRRGTRAQITDATLQRSYLWEYIRKICLTRNMRARSDLWFSEFLLRVGNGTEETIKDDFIRLPDDIVIPYVDAEASLKSLIDGVFPSLESNATSSSYMSTRAILATKNEYVDELNEKMIDRFPGKERIYYSFDSVEDDLSNNYPNEFLNSLTPNGLPPHILKLKVNCPVILLRNLDPYNGLCNGTRLVIRDFQNNAIDAEIVGGQHAGMRVFVPRIPLCPSEDLSLPFKFKRKQFPIRLSFAMIINKAQGQTIPNVGVYLPEPVFSHGQLYVALSRGYQGRRQ</sequence>
<dbReference type="InterPro" id="IPR049163">
    <property type="entry name" value="Pif1-like_2B_dom"/>
</dbReference>
<dbReference type="EMBL" id="AP018875">
    <property type="protein sequence ID" value="BBF89892.1"/>
    <property type="molecule type" value="Genomic_DNA"/>
</dbReference>
<evidence type="ECO:0000313" key="6">
    <source>
        <dbReference type="EMBL" id="BBF89892.1"/>
    </source>
</evidence>
<dbReference type="FunFam" id="3.40.50.300:FF:002884">
    <property type="entry name" value="ATP-dependent DNA helicase"/>
    <property type="match status" value="1"/>
</dbReference>
<feature type="domain" description="DNA helicase Pif1-like DEAD-box helicase" evidence="3">
    <location>
        <begin position="1503"/>
        <end position="1658"/>
    </location>
</feature>
<keyword evidence="1" id="KW-0227">DNA damage</keyword>
<dbReference type="GO" id="GO:0016787">
    <property type="term" value="F:hydrolase activity"/>
    <property type="evidence" value="ECO:0007669"/>
    <property type="project" value="UniProtKB-KW"/>
</dbReference>
<comment type="cofactor">
    <cofactor evidence="1">
        <name>Mg(2+)</name>
        <dbReference type="ChEBI" id="CHEBI:18420"/>
    </cofactor>
</comment>
<comment type="similarity">
    <text evidence="1">Belongs to the helicase family.</text>
</comment>
<organism evidence="6">
    <name type="scientific">Oryza nivara</name>
    <name type="common">Indian wild rice</name>
    <name type="synonym">Oryza sativa f. spontanea</name>
    <dbReference type="NCBI Taxonomy" id="4536"/>
    <lineage>
        <taxon>Eukaryota</taxon>
        <taxon>Viridiplantae</taxon>
        <taxon>Streptophyta</taxon>
        <taxon>Embryophyta</taxon>
        <taxon>Tracheophyta</taxon>
        <taxon>Spermatophyta</taxon>
        <taxon>Magnoliopsida</taxon>
        <taxon>Liliopsida</taxon>
        <taxon>Poales</taxon>
        <taxon>Poaceae</taxon>
        <taxon>BOP clade</taxon>
        <taxon>Oryzoideae</taxon>
        <taxon>Oryzeae</taxon>
        <taxon>Oryzinae</taxon>
        <taxon>Oryza</taxon>
    </lineage>
</organism>
<feature type="region of interest" description="Disordered" evidence="2">
    <location>
        <begin position="23"/>
        <end position="47"/>
    </location>
</feature>
<evidence type="ECO:0000256" key="2">
    <source>
        <dbReference type="SAM" id="MobiDB-lite"/>
    </source>
</evidence>
<dbReference type="GO" id="GO:0006281">
    <property type="term" value="P:DNA repair"/>
    <property type="evidence" value="ECO:0007669"/>
    <property type="project" value="UniProtKB-KW"/>
</dbReference>
<evidence type="ECO:0000259" key="3">
    <source>
        <dbReference type="Pfam" id="PF05970"/>
    </source>
</evidence>
<keyword evidence="1" id="KW-0378">Hydrolase</keyword>
<dbReference type="Pfam" id="PF21530">
    <property type="entry name" value="Pif1_2B_dom"/>
    <property type="match status" value="1"/>
</dbReference>
<proteinExistence type="inferred from homology"/>
<dbReference type="Pfam" id="PF14214">
    <property type="entry name" value="Helitron_like_N"/>
    <property type="match status" value="1"/>
</dbReference>
<feature type="domain" description="DNA helicase Pif1-like 2B" evidence="5">
    <location>
        <begin position="1750"/>
        <end position="1795"/>
    </location>
</feature>
<evidence type="ECO:0000259" key="4">
    <source>
        <dbReference type="Pfam" id="PF14214"/>
    </source>
</evidence>
<keyword evidence="1" id="KW-0233">DNA recombination</keyword>
<dbReference type="PANTHER" id="PTHR10492:SF94">
    <property type="entry name" value="ATP-DEPENDENT DNA HELICASE"/>
    <property type="match status" value="1"/>
</dbReference>
<feature type="compositionally biased region" description="Basic residues" evidence="2">
    <location>
        <begin position="380"/>
        <end position="392"/>
    </location>
</feature>
<dbReference type="EC" id="5.6.2.3" evidence="1"/>
<evidence type="ECO:0000259" key="5">
    <source>
        <dbReference type="Pfam" id="PF21530"/>
    </source>
</evidence>
<name>A0A679BCZ4_ORYNI</name>
<feature type="region of interest" description="Disordered" evidence="2">
    <location>
        <begin position="108"/>
        <end position="127"/>
    </location>
</feature>